<organism evidence="1">
    <name type="scientific">Siphoviridae sp. ctwIa5</name>
    <dbReference type="NCBI Taxonomy" id="2825729"/>
    <lineage>
        <taxon>Viruses</taxon>
        <taxon>Duplodnaviria</taxon>
        <taxon>Heunggongvirae</taxon>
        <taxon>Uroviricota</taxon>
        <taxon>Caudoviricetes</taxon>
    </lineage>
</organism>
<name>A0A8S5PGU1_9CAUD</name>
<proteinExistence type="predicted"/>
<dbReference type="EMBL" id="BK015430">
    <property type="protein sequence ID" value="DAE06210.1"/>
    <property type="molecule type" value="Genomic_DNA"/>
</dbReference>
<accession>A0A8S5PGU1</accession>
<protein>
    <submittedName>
        <fullName evidence="1">Uncharacterized protein</fullName>
    </submittedName>
</protein>
<reference evidence="1" key="1">
    <citation type="journal article" date="2021" name="Proc. Natl. Acad. Sci. U.S.A.">
        <title>A Catalog of Tens of Thousands of Viruses from Human Metagenomes Reveals Hidden Associations with Chronic Diseases.</title>
        <authorList>
            <person name="Tisza M.J."/>
            <person name="Buck C.B."/>
        </authorList>
    </citation>
    <scope>NUCLEOTIDE SEQUENCE</scope>
    <source>
        <strain evidence="1">CtwIa5</strain>
    </source>
</reference>
<evidence type="ECO:0000313" key="1">
    <source>
        <dbReference type="EMBL" id="DAE06210.1"/>
    </source>
</evidence>
<sequence>MPRDRFWLEPFHADFRFVRVGLSTGLEGSELGNITGGSVERNQDTAIFEQGSIDYVGELDLGTDLLRVYLEASSLWTGESRTEALGTFYVSTPKASADGAVATGVADIYGRLRALAKDDFDGPYVIPAGTNMVDAARKIAESCGLEVVADESDAVLSSTWVFGISTTSSDEDRTDSKLAAVNRLLEAAGFLAAHTDPYGRVLFRRYVEPDQRPVSFDYVEGPDCRVTLKLDRERDTFDVVNVVHVDFSSQDISVRGTAVDDDPDSPYSTVSTGRRVTARYDLSDLPTSVTEDSNILSGAAEMQVGSGTKESGTYRQSDSHGSISTVYVPDSPQTAVFFGLKVASDGGRIGFCQDRVGSLKKGAPVTQSLWIKGTKGARVSLQAWWVPSLSAGPHLHYVTLTGEWQHIVATETPADNYSEVSAGYVYLESGGEAVVVAEKVEEGPTATPWPHDAIQAAADAKAAELLRDGRSVIQRVNCTCTYDPVSVYDAGNLRLASADIDADHTCIRTQALKFETACPMNIEMRKFERSAA</sequence>